<proteinExistence type="predicted"/>
<feature type="region of interest" description="Disordered" evidence="1">
    <location>
        <begin position="44"/>
        <end position="67"/>
    </location>
</feature>
<evidence type="ECO:0000256" key="1">
    <source>
        <dbReference type="SAM" id="MobiDB-lite"/>
    </source>
</evidence>
<feature type="region of interest" description="Disordered" evidence="1">
    <location>
        <begin position="114"/>
        <end position="133"/>
    </location>
</feature>
<accession>A0AAN2CF83</accession>
<evidence type="ECO:0000313" key="2">
    <source>
        <dbReference type="EMBL" id="BDO14899.1"/>
    </source>
</evidence>
<protein>
    <submittedName>
        <fullName evidence="2">Uncharacterized protein</fullName>
    </submittedName>
</protein>
<dbReference type="AlphaFoldDB" id="A0AAN2CF83"/>
<organism evidence="2 3">
    <name type="scientific">Klebsiella quasipneumoniae subsp. quasipneumoniae</name>
    <dbReference type="NCBI Taxonomy" id="1667327"/>
    <lineage>
        <taxon>Bacteria</taxon>
        <taxon>Pseudomonadati</taxon>
        <taxon>Pseudomonadota</taxon>
        <taxon>Gammaproteobacteria</taxon>
        <taxon>Enterobacterales</taxon>
        <taxon>Enterobacteriaceae</taxon>
        <taxon>Klebsiella/Raoultella group</taxon>
        <taxon>Klebsiella</taxon>
        <taxon>Klebsiella pneumoniae complex</taxon>
    </lineage>
</organism>
<gene>
    <name evidence="2" type="ORF">KAM644c_39650</name>
</gene>
<evidence type="ECO:0000313" key="3">
    <source>
        <dbReference type="Proteomes" id="UP001058353"/>
    </source>
</evidence>
<name>A0AAN2CF83_9ENTR</name>
<reference evidence="2" key="1">
    <citation type="submission" date="2022-07" db="EMBL/GenBank/DDBJ databases">
        <title>Complete genome sequence of carbapenem-resistant Klebsiella spp. in Japan.</title>
        <authorList>
            <person name="Maehana S."/>
            <person name="Suzuki M."/>
            <person name="Kitasato H."/>
        </authorList>
    </citation>
    <scope>NUCLEOTIDE SEQUENCE</scope>
    <source>
        <strain evidence="2">KAM644</strain>
    </source>
</reference>
<sequence length="133" mass="14141">MKNNILKKVKESIAAALLGKTSEQLADEQRQDAVKAAVDDYLTRHPDWQPSTKPVPKAAQVTNSKQKAARIKKSLGAGAGVFTPHVVDEAALARARSKCREIVAADPAAYSYVIPSEPLPDQDKPGGAGIIQG</sequence>
<dbReference type="Proteomes" id="UP001058353">
    <property type="component" value="Chromosome"/>
</dbReference>
<dbReference type="EMBL" id="AP026407">
    <property type="protein sequence ID" value="BDO14899.1"/>
    <property type="molecule type" value="Genomic_DNA"/>
</dbReference>
<dbReference type="RefSeq" id="WP_087731989.1">
    <property type="nucleotide sequence ID" value="NZ_AP026407.1"/>
</dbReference>